<dbReference type="eggNOG" id="COG3344">
    <property type="taxonomic scope" value="Bacteria"/>
</dbReference>
<name>A0A075R5W4_BRELA</name>
<dbReference type="PROSITE" id="PS50878">
    <property type="entry name" value="RT_POL"/>
    <property type="match status" value="1"/>
</dbReference>
<keyword evidence="3" id="KW-1185">Reference proteome</keyword>
<dbReference type="GO" id="GO:0003964">
    <property type="term" value="F:RNA-directed DNA polymerase activity"/>
    <property type="evidence" value="ECO:0007669"/>
    <property type="project" value="UniProtKB-KW"/>
</dbReference>
<evidence type="ECO:0000259" key="1">
    <source>
        <dbReference type="PROSITE" id="PS50878"/>
    </source>
</evidence>
<keyword evidence="2" id="KW-0548">Nucleotidyltransferase</keyword>
<protein>
    <submittedName>
        <fullName evidence="2">Reverse transcriptase</fullName>
    </submittedName>
</protein>
<reference evidence="2 3" key="1">
    <citation type="journal article" date="2011" name="J. Bacteriol.">
        <title>Genome sequence of Brevibacillus laterosporus LMG 15441, a pathogen of invertebrates.</title>
        <authorList>
            <person name="Djukic M."/>
            <person name="Poehlein A."/>
            <person name="Thurmer A."/>
            <person name="Daniel R."/>
        </authorList>
    </citation>
    <scope>NUCLEOTIDE SEQUENCE [LARGE SCALE GENOMIC DNA]</scope>
    <source>
        <strain evidence="2 3">LMG 15441</strain>
    </source>
</reference>
<accession>A0A075R5W4</accession>
<sequence>MNIMDFFTYNSYFSMGYLIEYGYFDFKYAHRQVNEDYLLSNLLYKNVFTTEQLVACYEDLKESYKFFSTVDTIPVELSVYKNEDERRKYKLPNMYSYICLCKHLSDNRKTYKEILHSSDKSLSNEFYNNPFYIGKNKRENNRFGKKHIFKTDIQNFYPSIYTHSIPWLLVGKVEAKRTRTNQGKYYNQLDSLIQRCQRGETHGIPTGTFASRLIAEVYLCKLDEKLEKHSYVRYVDDYELSYNDEKEKGEFYKDLTKELNDINLNIKVEKNLIDTFPFRGDNNSWFFFDYFNSTNHHQKKRIYNFIDTSIYKEREGFKGSLKLMFKALKSSVEEGKISESDLLSKPLQQKIFNLVLMKPDLSVYYLEFVDTLSEVFIEETIIPSIDSIKLQIEKNINRYIEFNYHQELFSLLSIFYHLEIDGLCNRNQLLNIIEIMDDLSSVLSFEFYVNQEDGFDDTLFNTIEQKLSNSLSWIEEFWFFKYHVLLRINEKKDSDIRKKYKEYMYRTYGEGKEKSLFFNQDKFRKVESPINLMFQHDNTQNQEIRDFYNYLIEKKVCFLKNQ</sequence>
<dbReference type="EMBL" id="CP007806">
    <property type="protein sequence ID" value="AIG26831.1"/>
    <property type="molecule type" value="Genomic_DNA"/>
</dbReference>
<dbReference type="HOGENOM" id="CLU_453983_0_0_9"/>
<dbReference type="Pfam" id="PF00078">
    <property type="entry name" value="RVT_1"/>
    <property type="match status" value="1"/>
</dbReference>
<organism evidence="2 3">
    <name type="scientific">Brevibacillus laterosporus LMG 15441</name>
    <dbReference type="NCBI Taxonomy" id="1042163"/>
    <lineage>
        <taxon>Bacteria</taxon>
        <taxon>Bacillati</taxon>
        <taxon>Bacillota</taxon>
        <taxon>Bacilli</taxon>
        <taxon>Bacillales</taxon>
        <taxon>Paenibacillaceae</taxon>
        <taxon>Brevibacillus</taxon>
    </lineage>
</organism>
<keyword evidence="2" id="KW-0808">Transferase</keyword>
<dbReference type="InterPro" id="IPR000477">
    <property type="entry name" value="RT_dom"/>
</dbReference>
<proteinExistence type="predicted"/>
<dbReference type="AlphaFoldDB" id="A0A075R5W4"/>
<evidence type="ECO:0000313" key="3">
    <source>
        <dbReference type="Proteomes" id="UP000005850"/>
    </source>
</evidence>
<dbReference type="CDD" id="cd01646">
    <property type="entry name" value="RT_Bac_retron_I"/>
    <property type="match status" value="1"/>
</dbReference>
<dbReference type="Proteomes" id="UP000005850">
    <property type="component" value="Chromosome"/>
</dbReference>
<dbReference type="KEGG" id="blr:BRLA_c025120"/>
<evidence type="ECO:0000313" key="2">
    <source>
        <dbReference type="EMBL" id="AIG26831.1"/>
    </source>
</evidence>
<gene>
    <name evidence="2" type="ORF">BRLA_c025120</name>
</gene>
<keyword evidence="2" id="KW-0695">RNA-directed DNA polymerase</keyword>
<feature type="domain" description="Reverse transcriptase" evidence="1">
    <location>
        <begin position="1"/>
        <end position="310"/>
    </location>
</feature>